<feature type="region of interest" description="Disordered" evidence="6">
    <location>
        <begin position="1"/>
        <end position="22"/>
    </location>
</feature>
<dbReference type="Gene3D" id="1.20.140.10">
    <property type="entry name" value="Butyryl-CoA Dehydrogenase, subunit A, domain 3"/>
    <property type="match status" value="1"/>
</dbReference>
<evidence type="ECO:0000313" key="9">
    <source>
        <dbReference type="Proteomes" id="UP001153050"/>
    </source>
</evidence>
<evidence type="ECO:0000256" key="2">
    <source>
        <dbReference type="ARBA" id="ARBA00009347"/>
    </source>
</evidence>
<evidence type="ECO:0000256" key="3">
    <source>
        <dbReference type="ARBA" id="ARBA00022630"/>
    </source>
</evidence>
<evidence type="ECO:0000313" key="8">
    <source>
        <dbReference type="EMBL" id="CAH2404609.1"/>
    </source>
</evidence>
<keyword evidence="3" id="KW-0285">Flavoprotein</keyword>
<name>A0ABM9E665_9HYPH</name>
<evidence type="ECO:0000256" key="5">
    <source>
        <dbReference type="ARBA" id="ARBA00023002"/>
    </source>
</evidence>
<evidence type="ECO:0000256" key="4">
    <source>
        <dbReference type="ARBA" id="ARBA00022827"/>
    </source>
</evidence>
<evidence type="ECO:0000256" key="6">
    <source>
        <dbReference type="SAM" id="MobiDB-lite"/>
    </source>
</evidence>
<evidence type="ECO:0000259" key="7">
    <source>
        <dbReference type="Pfam" id="PF00441"/>
    </source>
</evidence>
<dbReference type="PANTHER" id="PTHR43884:SF20">
    <property type="entry name" value="ACYL-COA DEHYDROGENASE FADE28"/>
    <property type="match status" value="1"/>
</dbReference>
<dbReference type="SUPFAM" id="SSF47203">
    <property type="entry name" value="Acyl-CoA dehydrogenase C-terminal domain-like"/>
    <property type="match status" value="1"/>
</dbReference>
<dbReference type="InterPro" id="IPR036250">
    <property type="entry name" value="AcylCo_DH-like_C"/>
</dbReference>
<dbReference type="InterPro" id="IPR009075">
    <property type="entry name" value="AcylCo_DH/oxidase_C"/>
</dbReference>
<dbReference type="Gene3D" id="1.10.540.10">
    <property type="entry name" value="Acyl-CoA dehydrogenase/oxidase, N-terminal domain"/>
    <property type="match status" value="1"/>
</dbReference>
<gene>
    <name evidence="8" type="ORF">MES5069_430023</name>
</gene>
<dbReference type="PANTHER" id="PTHR43884">
    <property type="entry name" value="ACYL-COA DEHYDROGENASE"/>
    <property type="match status" value="1"/>
</dbReference>
<comment type="similarity">
    <text evidence="2">Belongs to the acyl-CoA dehydrogenase family.</text>
</comment>
<keyword evidence="4" id="KW-0274">FAD</keyword>
<keyword evidence="9" id="KW-1185">Reference proteome</keyword>
<dbReference type="InterPro" id="IPR009100">
    <property type="entry name" value="AcylCoA_DH/oxidase_NM_dom_sf"/>
</dbReference>
<keyword evidence="5" id="KW-0560">Oxidoreductase</keyword>
<protein>
    <submittedName>
        <fullName evidence="8">Acyl-CoA dehydrogenase</fullName>
    </submittedName>
</protein>
<dbReference type="InterPro" id="IPR037069">
    <property type="entry name" value="AcylCoA_DH/ox_N_sf"/>
</dbReference>
<reference evidence="8 9" key="1">
    <citation type="submission" date="2022-03" db="EMBL/GenBank/DDBJ databases">
        <authorList>
            <person name="Brunel B."/>
        </authorList>
    </citation>
    <scope>NUCLEOTIDE SEQUENCE [LARGE SCALE GENOMIC DNA]</scope>
    <source>
        <strain evidence="8">STM5069sample</strain>
    </source>
</reference>
<dbReference type="SUPFAM" id="SSF56645">
    <property type="entry name" value="Acyl-CoA dehydrogenase NM domain-like"/>
    <property type="match status" value="1"/>
</dbReference>
<dbReference type="EMBL" id="CAKXZT010000139">
    <property type="protein sequence ID" value="CAH2404609.1"/>
    <property type="molecule type" value="Genomic_DNA"/>
</dbReference>
<accession>A0ABM9E665</accession>
<proteinExistence type="inferred from homology"/>
<dbReference type="Proteomes" id="UP001153050">
    <property type="component" value="Unassembled WGS sequence"/>
</dbReference>
<sequence>MSDMVSETAERLFSAPRTDDGEGGLSQAFWAQISDAGLPLGLLDESAGGFGLTAREALSIARIAAAHAAKAPAAETMLANWILANAGLDLAEGPATIAFGLTLGKDLKLSGELQRVPWGRDAASIVLLTQDRKVIHLSGGWECRHGLNLADEPRDDLIVDCTLRPGRAADANFDPKTYLALCAMLRVASISGAAQAALGLTVTYANDRVQFGKPIGKNQAIQQNLAIMATQVAAACAAADMVAAAFPPHAANEAIFQTIAAAAKLRAGEAAGICASIAHQVHGAIGFTHEYQLHPLTKRLWSWRDEFGSENHWAEEIADAFFSEGDVTPWDFLTRQD</sequence>
<feature type="domain" description="Acyl-CoA dehydrogenase/oxidase C-terminal" evidence="7">
    <location>
        <begin position="186"/>
        <end position="299"/>
    </location>
</feature>
<evidence type="ECO:0000256" key="1">
    <source>
        <dbReference type="ARBA" id="ARBA00001974"/>
    </source>
</evidence>
<dbReference type="Pfam" id="PF00441">
    <property type="entry name" value="Acyl-CoA_dh_1"/>
    <property type="match status" value="1"/>
</dbReference>
<comment type="cofactor">
    <cofactor evidence="1">
        <name>FAD</name>
        <dbReference type="ChEBI" id="CHEBI:57692"/>
    </cofactor>
</comment>
<organism evidence="8 9">
    <name type="scientific">Mesorhizobium escarrei</name>
    <dbReference type="NCBI Taxonomy" id="666018"/>
    <lineage>
        <taxon>Bacteria</taxon>
        <taxon>Pseudomonadati</taxon>
        <taxon>Pseudomonadota</taxon>
        <taxon>Alphaproteobacteria</taxon>
        <taxon>Hyphomicrobiales</taxon>
        <taxon>Phyllobacteriaceae</taxon>
        <taxon>Mesorhizobium</taxon>
    </lineage>
</organism>
<comment type="caution">
    <text evidence="8">The sequence shown here is derived from an EMBL/GenBank/DDBJ whole genome shotgun (WGS) entry which is preliminary data.</text>
</comment>